<comment type="caution">
    <text evidence="2">The sequence shown here is derived from an EMBL/GenBank/DDBJ whole genome shotgun (WGS) entry which is preliminary data.</text>
</comment>
<dbReference type="GO" id="GO:0016757">
    <property type="term" value="F:glycosyltransferase activity"/>
    <property type="evidence" value="ECO:0007669"/>
    <property type="project" value="UniProtKB-KW"/>
</dbReference>
<keyword evidence="2" id="KW-0808">Transferase</keyword>
<dbReference type="InterPro" id="IPR001173">
    <property type="entry name" value="Glyco_trans_2-like"/>
</dbReference>
<accession>A0ABU4WMN3</accession>
<sequence length="344" mass="40250">MDSKLMQAQNKLLSIIVVTYKQQNYLYQTLESILMQDYARIELIIADDGTPELDVKKIEKYIINNNNGNIIRFLILYDGKNRGTVKNINRALPLVKGQFIKIIGGDDTYFDYRVFSKEIAFLNSHKNLYGAVSKCQQCDAFMKPIKDARVEKSNNAISKVLSMTYDQSRRYITNNDIFPIAVQATIFTRDYYNDVGGCDEDYMVIDDSPTVLKILKNHNRFGFLDIYSVNHRSNIGVSASKEMFSPKRLKYYKDVITYDRKEIKKNPNVYGRKYCRYIPKVNEYIYLMALGKQKNKNKSYFVYATAKYMPALLYYCLHNYKKVTHRFGMNKKNESFNFNNSIQL</sequence>
<feature type="domain" description="Glycosyltransferase 2-like" evidence="1">
    <location>
        <begin position="14"/>
        <end position="178"/>
    </location>
</feature>
<dbReference type="Gene3D" id="3.90.550.10">
    <property type="entry name" value="Spore Coat Polysaccharide Biosynthesis Protein SpsA, Chain A"/>
    <property type="match status" value="1"/>
</dbReference>
<gene>
    <name evidence="2" type="ORF">MOZ64_08290</name>
</gene>
<evidence type="ECO:0000313" key="3">
    <source>
        <dbReference type="Proteomes" id="UP001285244"/>
    </source>
</evidence>
<evidence type="ECO:0000313" key="2">
    <source>
        <dbReference type="EMBL" id="MDX8417831.1"/>
    </source>
</evidence>
<dbReference type="RefSeq" id="WP_320326100.1">
    <property type="nucleotide sequence ID" value="NZ_JALBUS010000013.1"/>
</dbReference>
<dbReference type="InterPro" id="IPR029044">
    <property type="entry name" value="Nucleotide-diphossugar_trans"/>
</dbReference>
<keyword evidence="2" id="KW-0328">Glycosyltransferase</keyword>
<dbReference type="SUPFAM" id="SSF53448">
    <property type="entry name" value="Nucleotide-diphospho-sugar transferases"/>
    <property type="match status" value="1"/>
</dbReference>
<dbReference type="EMBL" id="JALBUS010000013">
    <property type="protein sequence ID" value="MDX8417831.1"/>
    <property type="molecule type" value="Genomic_DNA"/>
</dbReference>
<evidence type="ECO:0000259" key="1">
    <source>
        <dbReference type="Pfam" id="PF00535"/>
    </source>
</evidence>
<dbReference type="PANTHER" id="PTHR22916">
    <property type="entry name" value="GLYCOSYLTRANSFERASE"/>
    <property type="match status" value="1"/>
</dbReference>
<name>A0ABU4WMN3_9FIRM</name>
<organism evidence="2 3">
    <name type="scientific">Absicoccus intestinalis</name>
    <dbReference type="NCBI Taxonomy" id="2926319"/>
    <lineage>
        <taxon>Bacteria</taxon>
        <taxon>Bacillati</taxon>
        <taxon>Bacillota</taxon>
        <taxon>Erysipelotrichia</taxon>
        <taxon>Erysipelotrichales</taxon>
        <taxon>Erysipelotrichaceae</taxon>
        <taxon>Absicoccus</taxon>
    </lineage>
</organism>
<dbReference type="Proteomes" id="UP001285244">
    <property type="component" value="Unassembled WGS sequence"/>
</dbReference>
<proteinExistence type="predicted"/>
<dbReference type="EC" id="2.4.-.-" evidence="2"/>
<protein>
    <submittedName>
        <fullName evidence="2">Glycosyltransferase</fullName>
        <ecNumber evidence="2">2.4.-.-</ecNumber>
    </submittedName>
</protein>
<keyword evidence="3" id="KW-1185">Reference proteome</keyword>
<dbReference type="Pfam" id="PF00535">
    <property type="entry name" value="Glycos_transf_2"/>
    <property type="match status" value="1"/>
</dbReference>
<reference evidence="2 3" key="1">
    <citation type="submission" date="2022-03" db="EMBL/GenBank/DDBJ databases">
        <title>Novel taxa within the pig intestine.</title>
        <authorList>
            <person name="Wylensek D."/>
            <person name="Bishof K."/>
            <person name="Afrizal A."/>
            <person name="Clavel T."/>
        </authorList>
    </citation>
    <scope>NUCLEOTIDE SEQUENCE [LARGE SCALE GENOMIC DNA]</scope>
    <source>
        <strain evidence="2 3">Cla-KB-P134</strain>
    </source>
</reference>